<gene>
    <name evidence="11" type="ORF">HPP92_025816</name>
</gene>
<dbReference type="CDD" id="cd00018">
    <property type="entry name" value="AP2"/>
    <property type="match status" value="1"/>
</dbReference>
<name>A0A835PKA7_VANPL</name>
<comment type="similarity">
    <text evidence="8">Belongs to the AP2/ERF transcription factor family. ERF subfamily.</text>
</comment>
<keyword evidence="4" id="KW-0238">DNA-binding</keyword>
<evidence type="ECO:0000256" key="6">
    <source>
        <dbReference type="ARBA" id="ARBA00023163"/>
    </source>
</evidence>
<dbReference type="InterPro" id="IPR001471">
    <property type="entry name" value="AP2/ERF_dom"/>
</dbReference>
<keyword evidence="6" id="KW-0804">Transcription</keyword>
<keyword evidence="12" id="KW-1185">Reference proteome</keyword>
<feature type="region of interest" description="Disordered" evidence="9">
    <location>
        <begin position="175"/>
        <end position="208"/>
    </location>
</feature>
<keyword evidence="2" id="KW-0805">Transcription regulation</keyword>
<dbReference type="PANTHER" id="PTHR31241">
    <property type="entry name" value="DEHYDRATION-RESPONSIVE ELEMENT-BINDING PROTEIN 2C"/>
    <property type="match status" value="1"/>
</dbReference>
<dbReference type="AlphaFoldDB" id="A0A835PKA7"/>
<dbReference type="GO" id="GO:0000976">
    <property type="term" value="F:transcription cis-regulatory region binding"/>
    <property type="evidence" value="ECO:0007669"/>
    <property type="project" value="TreeGrafter"/>
</dbReference>
<evidence type="ECO:0000259" key="10">
    <source>
        <dbReference type="PROSITE" id="PS51032"/>
    </source>
</evidence>
<evidence type="ECO:0000256" key="7">
    <source>
        <dbReference type="ARBA" id="ARBA00023242"/>
    </source>
</evidence>
<dbReference type="SUPFAM" id="SSF54171">
    <property type="entry name" value="DNA-binding domain"/>
    <property type="match status" value="1"/>
</dbReference>
<dbReference type="EMBL" id="JADCNL010000014">
    <property type="protein sequence ID" value="KAG0453152.1"/>
    <property type="molecule type" value="Genomic_DNA"/>
</dbReference>
<dbReference type="GO" id="GO:0045893">
    <property type="term" value="P:positive regulation of DNA-templated transcription"/>
    <property type="evidence" value="ECO:0007669"/>
    <property type="project" value="TreeGrafter"/>
</dbReference>
<evidence type="ECO:0000256" key="9">
    <source>
        <dbReference type="SAM" id="MobiDB-lite"/>
    </source>
</evidence>
<keyword evidence="3" id="KW-0346">Stress response</keyword>
<evidence type="ECO:0000256" key="5">
    <source>
        <dbReference type="ARBA" id="ARBA00023159"/>
    </source>
</evidence>
<sequence>MSSIGSAARTAQKPVINMLDRNRSKCTNLSETHNGPHSISCRAAISPRDVNVSTSATRRTLPSDPWNRRPPPICNPYLATSSLSPTPLALGSSTMAPAAEQAAEVEKKRKCCPLRRSRKGCMKGKADVGKWVAEIREPNRGARLWLGTFNTSLDAARAYDHAARSLYGELARLNLPHESPSSPPPAAAASPPGTLSEESWRALSPPPQAGAGLDDLDEYVMGLPRAEDFGLDAFREIPVIDDLGMAELEMDVDFFNLEALQLSRLS</sequence>
<comment type="subcellular location">
    <subcellularLocation>
        <location evidence="1">Nucleus</location>
    </subcellularLocation>
</comment>
<evidence type="ECO:0000256" key="3">
    <source>
        <dbReference type="ARBA" id="ARBA00023016"/>
    </source>
</evidence>
<proteinExistence type="inferred from homology"/>
<dbReference type="PROSITE" id="PS51032">
    <property type="entry name" value="AP2_ERF"/>
    <property type="match status" value="1"/>
</dbReference>
<evidence type="ECO:0000313" key="11">
    <source>
        <dbReference type="EMBL" id="KAG0453152.1"/>
    </source>
</evidence>
<dbReference type="Proteomes" id="UP000636800">
    <property type="component" value="Unassembled WGS sequence"/>
</dbReference>
<dbReference type="Pfam" id="PF00847">
    <property type="entry name" value="AP2"/>
    <property type="match status" value="1"/>
</dbReference>
<dbReference type="InterPro" id="IPR016177">
    <property type="entry name" value="DNA-bd_dom_sf"/>
</dbReference>
<evidence type="ECO:0000256" key="8">
    <source>
        <dbReference type="ARBA" id="ARBA00024343"/>
    </source>
</evidence>
<reference evidence="11 12" key="1">
    <citation type="journal article" date="2020" name="Nat. Food">
        <title>A phased Vanilla planifolia genome enables genetic improvement of flavour and production.</title>
        <authorList>
            <person name="Hasing T."/>
            <person name="Tang H."/>
            <person name="Brym M."/>
            <person name="Khazi F."/>
            <person name="Huang T."/>
            <person name="Chambers A.H."/>
        </authorList>
    </citation>
    <scope>NUCLEOTIDE SEQUENCE [LARGE SCALE GENOMIC DNA]</scope>
    <source>
        <tissue evidence="11">Leaf</tissue>
    </source>
</reference>
<evidence type="ECO:0000256" key="2">
    <source>
        <dbReference type="ARBA" id="ARBA00023015"/>
    </source>
</evidence>
<dbReference type="PANTHER" id="PTHR31241:SF62">
    <property type="entry name" value="DEHYDRATION-RESPONSIVE ELEMENT-BINDING PROTEIN 2D"/>
    <property type="match status" value="1"/>
</dbReference>
<dbReference type="SMART" id="SM00380">
    <property type="entry name" value="AP2"/>
    <property type="match status" value="1"/>
</dbReference>
<evidence type="ECO:0000256" key="1">
    <source>
        <dbReference type="ARBA" id="ARBA00004123"/>
    </source>
</evidence>
<dbReference type="GO" id="GO:0006950">
    <property type="term" value="P:response to stress"/>
    <property type="evidence" value="ECO:0007669"/>
    <property type="project" value="TreeGrafter"/>
</dbReference>
<dbReference type="InterPro" id="IPR036955">
    <property type="entry name" value="AP2/ERF_dom_sf"/>
</dbReference>
<protein>
    <recommendedName>
        <fullName evidence="10">AP2/ERF domain-containing protein</fullName>
    </recommendedName>
</protein>
<evidence type="ECO:0000256" key="4">
    <source>
        <dbReference type="ARBA" id="ARBA00023125"/>
    </source>
</evidence>
<comment type="caution">
    <text evidence="11">The sequence shown here is derived from an EMBL/GenBank/DDBJ whole genome shotgun (WGS) entry which is preliminary data.</text>
</comment>
<evidence type="ECO:0000313" key="12">
    <source>
        <dbReference type="Proteomes" id="UP000636800"/>
    </source>
</evidence>
<dbReference type="GO" id="GO:0003700">
    <property type="term" value="F:DNA-binding transcription factor activity"/>
    <property type="evidence" value="ECO:0007669"/>
    <property type="project" value="InterPro"/>
</dbReference>
<dbReference type="GO" id="GO:0005634">
    <property type="term" value="C:nucleus"/>
    <property type="evidence" value="ECO:0007669"/>
    <property type="project" value="UniProtKB-SubCell"/>
</dbReference>
<keyword evidence="5" id="KW-0010">Activator</keyword>
<organism evidence="11 12">
    <name type="scientific">Vanilla planifolia</name>
    <name type="common">Vanilla</name>
    <dbReference type="NCBI Taxonomy" id="51239"/>
    <lineage>
        <taxon>Eukaryota</taxon>
        <taxon>Viridiplantae</taxon>
        <taxon>Streptophyta</taxon>
        <taxon>Embryophyta</taxon>
        <taxon>Tracheophyta</taxon>
        <taxon>Spermatophyta</taxon>
        <taxon>Magnoliopsida</taxon>
        <taxon>Liliopsida</taxon>
        <taxon>Asparagales</taxon>
        <taxon>Orchidaceae</taxon>
        <taxon>Vanilloideae</taxon>
        <taxon>Vanilleae</taxon>
        <taxon>Vanilla</taxon>
    </lineage>
</organism>
<keyword evidence="7" id="KW-0539">Nucleus</keyword>
<feature type="domain" description="AP2/ERF" evidence="10">
    <location>
        <begin position="117"/>
        <end position="176"/>
    </location>
</feature>
<accession>A0A835PKA7</accession>
<dbReference type="Gene3D" id="3.30.730.10">
    <property type="entry name" value="AP2/ERF domain"/>
    <property type="match status" value="1"/>
</dbReference>